<name>A0A2M4C7J5_9DIPT</name>
<accession>A0A2M4C7J5</accession>
<sequence>MRRTSRTVGLPAPAPLLMLCCCCTIPLDRAGRKLLSSKLNDQLRNESAPVRGPVALSRKRLTDPANGRIAVALGPIGRNGATARSPEATEPSLSGTFSYSCSLSRASCGVLRSTRG</sequence>
<dbReference type="AlphaFoldDB" id="A0A2M4C7J5"/>
<proteinExistence type="predicted"/>
<reference evidence="1" key="1">
    <citation type="submission" date="2018-01" db="EMBL/GenBank/DDBJ databases">
        <title>An insight into the sialome of Amazonian anophelines.</title>
        <authorList>
            <person name="Ribeiro J.M."/>
            <person name="Scarpassa V."/>
            <person name="Calvo E."/>
        </authorList>
    </citation>
    <scope>NUCLEOTIDE SEQUENCE</scope>
    <source>
        <tissue evidence="1">Salivary glands</tissue>
    </source>
</reference>
<organism evidence="1">
    <name type="scientific">Anopheles marajoara</name>
    <dbReference type="NCBI Taxonomy" id="58244"/>
    <lineage>
        <taxon>Eukaryota</taxon>
        <taxon>Metazoa</taxon>
        <taxon>Ecdysozoa</taxon>
        <taxon>Arthropoda</taxon>
        <taxon>Hexapoda</taxon>
        <taxon>Insecta</taxon>
        <taxon>Pterygota</taxon>
        <taxon>Neoptera</taxon>
        <taxon>Endopterygota</taxon>
        <taxon>Diptera</taxon>
        <taxon>Nematocera</taxon>
        <taxon>Culicoidea</taxon>
        <taxon>Culicidae</taxon>
        <taxon>Anophelinae</taxon>
        <taxon>Anopheles</taxon>
    </lineage>
</organism>
<evidence type="ECO:0000313" key="1">
    <source>
        <dbReference type="EMBL" id="MBW61293.1"/>
    </source>
</evidence>
<dbReference type="EMBL" id="GGFJ01012152">
    <property type="protein sequence ID" value="MBW61293.1"/>
    <property type="molecule type" value="Transcribed_RNA"/>
</dbReference>
<protein>
    <submittedName>
        <fullName evidence="1">Putative secreted protein</fullName>
    </submittedName>
</protein>